<dbReference type="Proteomes" id="UP000676336">
    <property type="component" value="Unassembled WGS sequence"/>
</dbReference>
<sequence>MSDVVGSWQVALSDGVHKVEFEHGTTSGKRVVR</sequence>
<evidence type="ECO:0000313" key="5">
    <source>
        <dbReference type="Proteomes" id="UP000681720"/>
    </source>
</evidence>
<dbReference type="PANTHER" id="PTHR13088">
    <property type="entry name" value="FAS APOPTOTIC INHIBITORY MOLECULE FAIM"/>
    <property type="match status" value="1"/>
</dbReference>
<dbReference type="GO" id="GO:1902042">
    <property type="term" value="P:negative regulation of extrinsic apoptotic signaling pathway via death domain receptors"/>
    <property type="evidence" value="ECO:0007669"/>
    <property type="project" value="TreeGrafter"/>
</dbReference>
<reference evidence="4" key="1">
    <citation type="submission" date="2021-02" db="EMBL/GenBank/DDBJ databases">
        <authorList>
            <person name="Nowell W R."/>
        </authorList>
    </citation>
    <scope>NUCLEOTIDE SEQUENCE</scope>
</reference>
<evidence type="ECO:0000313" key="2">
    <source>
        <dbReference type="EMBL" id="CAF4309298.1"/>
    </source>
</evidence>
<proteinExistence type="predicted"/>
<comment type="caution">
    <text evidence="4">The sequence shown here is derived from an EMBL/GenBank/DDBJ whole genome shotgun (WGS) entry which is preliminary data.</text>
</comment>
<dbReference type="InterPro" id="IPR038513">
    <property type="entry name" value="FAIM1_dom_sf"/>
</dbReference>
<dbReference type="AlphaFoldDB" id="A0A8S2UPG3"/>
<dbReference type="Gene3D" id="2.40.128.180">
    <property type="match status" value="1"/>
</dbReference>
<dbReference type="InterPro" id="IPR010695">
    <property type="entry name" value="FAIM1"/>
</dbReference>
<feature type="non-terminal residue" evidence="4">
    <location>
        <position position="1"/>
    </location>
</feature>
<protein>
    <submittedName>
        <fullName evidence="4">Uncharacterized protein</fullName>
    </submittedName>
</protein>
<organism evidence="4 5">
    <name type="scientific">Rotaria magnacalcarata</name>
    <dbReference type="NCBI Taxonomy" id="392030"/>
    <lineage>
        <taxon>Eukaryota</taxon>
        <taxon>Metazoa</taxon>
        <taxon>Spiralia</taxon>
        <taxon>Gnathifera</taxon>
        <taxon>Rotifera</taxon>
        <taxon>Eurotatoria</taxon>
        <taxon>Bdelloidea</taxon>
        <taxon>Philodinida</taxon>
        <taxon>Philodinidae</taxon>
        <taxon>Rotaria</taxon>
    </lineage>
</organism>
<accession>A0A8S2UPG3</accession>
<dbReference type="Proteomes" id="UP000681720">
    <property type="component" value="Unassembled WGS sequence"/>
</dbReference>
<evidence type="ECO:0000313" key="3">
    <source>
        <dbReference type="EMBL" id="CAF4324996.1"/>
    </source>
</evidence>
<dbReference type="PANTHER" id="PTHR13088:SF3">
    <property type="entry name" value="FAS APOPTOTIC INHIBITORY MOLECULE 1"/>
    <property type="match status" value="1"/>
</dbReference>
<evidence type="ECO:0000313" key="1">
    <source>
        <dbReference type="EMBL" id="CAF4307094.1"/>
    </source>
</evidence>
<dbReference type="EMBL" id="CAJOBJ010041332">
    <property type="protein sequence ID" value="CAF4327891.1"/>
    <property type="molecule type" value="Genomic_DNA"/>
</dbReference>
<dbReference type="EMBL" id="CAJOBI010037877">
    <property type="protein sequence ID" value="CAF4309298.1"/>
    <property type="molecule type" value="Genomic_DNA"/>
</dbReference>
<evidence type="ECO:0000313" key="4">
    <source>
        <dbReference type="EMBL" id="CAF4327891.1"/>
    </source>
</evidence>
<gene>
    <name evidence="3" type="ORF">GIL414_LOCUS26865</name>
    <name evidence="4" type="ORF">GIL414_LOCUS26990</name>
    <name evidence="1" type="ORF">SMN809_LOCUS26370</name>
    <name evidence="2" type="ORF">SMN809_LOCUS26470</name>
</gene>
<dbReference type="EMBL" id="CAJOBJ010040770">
    <property type="protein sequence ID" value="CAF4324996.1"/>
    <property type="molecule type" value="Genomic_DNA"/>
</dbReference>
<dbReference type="EMBL" id="CAJOBI010037441">
    <property type="protein sequence ID" value="CAF4307094.1"/>
    <property type="molecule type" value="Genomic_DNA"/>
</dbReference>
<name>A0A8S2UPG3_9BILA</name>
<dbReference type="Pfam" id="PF06905">
    <property type="entry name" value="FAIM1"/>
    <property type="match status" value="1"/>
</dbReference>